<sequence>MAPFHSVILHYTRLSLVNRRPDPWLARRVVGTGLHRVGLRVPRLLRCNKKSHKSPLFASRLVGSHPLMDHFPTVATNGWILTMGMVVCVRCLQLILSSILNLPTVKAHFSALREPAWWVTTRSNLVIVYFTFIFILFFFASFSIHTFLILFVSANRRFAFKPFQPTLPI</sequence>
<proteinExistence type="predicted"/>
<feature type="transmembrane region" description="Helical" evidence="1">
    <location>
        <begin position="78"/>
        <end position="100"/>
    </location>
</feature>
<keyword evidence="1" id="KW-0812">Transmembrane</keyword>
<dbReference type="Proteomes" id="UP000325558">
    <property type="component" value="Unassembled WGS sequence"/>
</dbReference>
<gene>
    <name evidence="2" type="ORF">BDV24DRAFT_143365</name>
</gene>
<dbReference type="AlphaFoldDB" id="A0A5N6XVQ6"/>
<feature type="transmembrane region" description="Helical" evidence="1">
    <location>
        <begin position="127"/>
        <end position="152"/>
    </location>
</feature>
<reference evidence="2" key="1">
    <citation type="submission" date="2019-04" db="EMBL/GenBank/DDBJ databases">
        <title>Friends and foes A comparative genomics study of 23 Aspergillus species from section Flavi.</title>
        <authorList>
            <consortium name="DOE Joint Genome Institute"/>
            <person name="Kjaerbolling I."/>
            <person name="Vesth T."/>
            <person name="Frisvad J.C."/>
            <person name="Nybo J.L."/>
            <person name="Theobald S."/>
            <person name="Kildgaard S."/>
            <person name="Isbrandt T."/>
            <person name="Kuo A."/>
            <person name="Sato A."/>
            <person name="Lyhne E.K."/>
            <person name="Kogle M.E."/>
            <person name="Wiebenga A."/>
            <person name="Kun R.S."/>
            <person name="Lubbers R.J."/>
            <person name="Makela M.R."/>
            <person name="Barry K."/>
            <person name="Chovatia M."/>
            <person name="Clum A."/>
            <person name="Daum C."/>
            <person name="Haridas S."/>
            <person name="He G."/>
            <person name="LaButti K."/>
            <person name="Lipzen A."/>
            <person name="Mondo S."/>
            <person name="Riley R."/>
            <person name="Salamov A."/>
            <person name="Simmons B.A."/>
            <person name="Magnuson J.K."/>
            <person name="Henrissat B."/>
            <person name="Mortensen U.H."/>
            <person name="Larsen T.O."/>
            <person name="Devries R.P."/>
            <person name="Grigoriev I.V."/>
            <person name="Machida M."/>
            <person name="Baker S.E."/>
            <person name="Andersen M.R."/>
        </authorList>
    </citation>
    <scope>NUCLEOTIDE SEQUENCE</scope>
    <source>
        <strain evidence="2">CBS 117612</strain>
    </source>
</reference>
<evidence type="ECO:0000256" key="1">
    <source>
        <dbReference type="SAM" id="Phobius"/>
    </source>
</evidence>
<dbReference type="EMBL" id="ML737212">
    <property type="protein sequence ID" value="KAE8335650.1"/>
    <property type="molecule type" value="Genomic_DNA"/>
</dbReference>
<evidence type="ECO:0000313" key="2">
    <source>
        <dbReference type="EMBL" id="KAE8335650.1"/>
    </source>
</evidence>
<protein>
    <submittedName>
        <fullName evidence="2">Uncharacterized protein</fullName>
    </submittedName>
</protein>
<name>A0A5N6XVQ6_9EURO</name>
<keyword evidence="1" id="KW-0472">Membrane</keyword>
<accession>A0A5N6XVQ6</accession>
<organism evidence="2">
    <name type="scientific">Aspergillus arachidicola</name>
    <dbReference type="NCBI Taxonomy" id="656916"/>
    <lineage>
        <taxon>Eukaryota</taxon>
        <taxon>Fungi</taxon>
        <taxon>Dikarya</taxon>
        <taxon>Ascomycota</taxon>
        <taxon>Pezizomycotina</taxon>
        <taxon>Eurotiomycetes</taxon>
        <taxon>Eurotiomycetidae</taxon>
        <taxon>Eurotiales</taxon>
        <taxon>Aspergillaceae</taxon>
        <taxon>Aspergillus</taxon>
        <taxon>Aspergillus subgen. Circumdati</taxon>
    </lineage>
</organism>
<dbReference type="OrthoDB" id="10419785at2759"/>
<keyword evidence="1" id="KW-1133">Transmembrane helix</keyword>